<dbReference type="Gene3D" id="3.10.450.50">
    <property type="match status" value="1"/>
</dbReference>
<feature type="domain" description="SnoaL-like" evidence="1">
    <location>
        <begin position="2"/>
        <end position="117"/>
    </location>
</feature>
<comment type="caution">
    <text evidence="2">The sequence shown here is derived from an EMBL/GenBank/DDBJ whole genome shotgun (WGS) entry which is preliminary data.</text>
</comment>
<dbReference type="Proteomes" id="UP001331936">
    <property type="component" value="Unassembled WGS sequence"/>
</dbReference>
<evidence type="ECO:0000259" key="1">
    <source>
        <dbReference type="Pfam" id="PF13474"/>
    </source>
</evidence>
<sequence>MIDEYVAARNTKDVDRLCACYAQGTALFDLAPPLRKTGPDAQMWEQWFSGFDGPLDCEIRDLTVETAGDLAFCHGLSRLSARTPEGETFTLWFRVTFGLRRFDGDWLIVHEHQSTPFYMDGSFLAATDLTE</sequence>
<evidence type="ECO:0000313" key="3">
    <source>
        <dbReference type="Proteomes" id="UP001331936"/>
    </source>
</evidence>
<dbReference type="EMBL" id="JAUZMZ010000004">
    <property type="protein sequence ID" value="MEE2030783.1"/>
    <property type="molecule type" value="Genomic_DNA"/>
</dbReference>
<dbReference type="SUPFAM" id="SSF54427">
    <property type="entry name" value="NTF2-like"/>
    <property type="match status" value="1"/>
</dbReference>
<keyword evidence="3" id="KW-1185">Reference proteome</keyword>
<organism evidence="2 3">
    <name type="scientific">Rhodococcus chondri</name>
    <dbReference type="NCBI Taxonomy" id="3065941"/>
    <lineage>
        <taxon>Bacteria</taxon>
        <taxon>Bacillati</taxon>
        <taxon>Actinomycetota</taxon>
        <taxon>Actinomycetes</taxon>
        <taxon>Mycobacteriales</taxon>
        <taxon>Nocardiaceae</taxon>
        <taxon>Rhodococcus</taxon>
    </lineage>
</organism>
<proteinExistence type="predicted"/>
<gene>
    <name evidence="2" type="ORF">Q8814_01410</name>
</gene>
<dbReference type="InterPro" id="IPR037401">
    <property type="entry name" value="SnoaL-like"/>
</dbReference>
<reference evidence="2 3" key="1">
    <citation type="submission" date="2023-08" db="EMBL/GenBank/DDBJ databases">
        <authorList>
            <person name="Girao M."/>
            <person name="Carvalho M.F."/>
        </authorList>
    </citation>
    <scope>NUCLEOTIDE SEQUENCE [LARGE SCALE GENOMIC DNA]</scope>
    <source>
        <strain evidence="2 3">CC-R104</strain>
    </source>
</reference>
<dbReference type="InterPro" id="IPR032710">
    <property type="entry name" value="NTF2-like_dom_sf"/>
</dbReference>
<name>A0ABU7JL74_9NOCA</name>
<accession>A0ABU7JL74</accession>
<protein>
    <submittedName>
        <fullName evidence="2">Nuclear transport factor 2 family protein</fullName>
    </submittedName>
</protein>
<evidence type="ECO:0000313" key="2">
    <source>
        <dbReference type="EMBL" id="MEE2030783.1"/>
    </source>
</evidence>
<dbReference type="Pfam" id="PF13474">
    <property type="entry name" value="SnoaL_3"/>
    <property type="match status" value="1"/>
</dbReference>